<comment type="similarity">
    <text evidence="2">Belongs to the 'phage' integrase family.</text>
</comment>
<proteinExistence type="inferred from homology"/>
<keyword evidence="3" id="KW-0229">DNA integration</keyword>
<reference evidence="7 8" key="1">
    <citation type="journal article" date="2016" name="Genome Announc.">
        <title>Draft Genome Sequence of Criibacterium bergeronii gen. nov., sp. nov., Strain CCRI-22567T, Isolated from a Vaginal Sample from a Woman with Bacterial Vaginosis.</title>
        <authorList>
            <person name="Maheux A.F."/>
            <person name="Berube E."/>
            <person name="Boudreau D.K."/>
            <person name="Raymond F."/>
            <person name="Corbeil J."/>
            <person name="Roy P.H."/>
            <person name="Boissinot M."/>
            <person name="Omar R.F."/>
        </authorList>
    </citation>
    <scope>NUCLEOTIDE SEQUENCE [LARGE SCALE GENOMIC DNA]</scope>
    <source>
        <strain evidence="7 8">CCRI-22567</strain>
    </source>
</reference>
<keyword evidence="8" id="KW-1185">Reference proteome</keyword>
<dbReference type="AlphaFoldDB" id="A0A371IJV1"/>
<evidence type="ECO:0000256" key="1">
    <source>
        <dbReference type="ARBA" id="ARBA00003283"/>
    </source>
</evidence>
<evidence type="ECO:0000256" key="2">
    <source>
        <dbReference type="ARBA" id="ARBA00008857"/>
    </source>
</evidence>
<evidence type="ECO:0000256" key="4">
    <source>
        <dbReference type="ARBA" id="ARBA00023125"/>
    </source>
</evidence>
<dbReference type="SUPFAM" id="SSF56349">
    <property type="entry name" value="DNA breaking-rejoining enzymes"/>
    <property type="match status" value="1"/>
</dbReference>
<dbReference type="GO" id="GO:0006310">
    <property type="term" value="P:DNA recombination"/>
    <property type="evidence" value="ECO:0007669"/>
    <property type="project" value="UniProtKB-KW"/>
</dbReference>
<dbReference type="PANTHER" id="PTHR30349">
    <property type="entry name" value="PHAGE INTEGRASE-RELATED"/>
    <property type="match status" value="1"/>
</dbReference>
<comment type="caution">
    <text evidence="7">The sequence shown here is derived from an EMBL/GenBank/DDBJ whole genome shotgun (WGS) entry which is preliminary data.</text>
</comment>
<keyword evidence="5" id="KW-0233">DNA recombination</keyword>
<dbReference type="GO" id="GO:0015074">
    <property type="term" value="P:DNA integration"/>
    <property type="evidence" value="ECO:0007669"/>
    <property type="project" value="UniProtKB-KW"/>
</dbReference>
<dbReference type="EMBL" id="MBEW02000022">
    <property type="protein sequence ID" value="RDY20746.1"/>
    <property type="molecule type" value="Genomic_DNA"/>
</dbReference>
<dbReference type="Proteomes" id="UP000093352">
    <property type="component" value="Unassembled WGS sequence"/>
</dbReference>
<dbReference type="Pfam" id="PF00589">
    <property type="entry name" value="Phage_integrase"/>
    <property type="match status" value="1"/>
</dbReference>
<dbReference type="Pfam" id="PF14657">
    <property type="entry name" value="Arm-DNA-bind_4"/>
    <property type="match status" value="1"/>
</dbReference>
<organism evidence="7 8">
    <name type="scientific">Criibacterium bergeronii</name>
    <dbReference type="NCBI Taxonomy" id="1871336"/>
    <lineage>
        <taxon>Bacteria</taxon>
        <taxon>Bacillati</taxon>
        <taxon>Bacillota</taxon>
        <taxon>Clostridia</taxon>
        <taxon>Peptostreptococcales</taxon>
        <taxon>Filifactoraceae</taxon>
        <taxon>Criibacterium</taxon>
    </lineage>
</organism>
<dbReference type="InterPro" id="IPR050090">
    <property type="entry name" value="Tyrosine_recombinase_XerCD"/>
</dbReference>
<name>A0A371IJV1_9FIRM</name>
<dbReference type="Gene3D" id="1.10.150.130">
    <property type="match status" value="1"/>
</dbReference>
<comment type="function">
    <text evidence="1">Site-specific tyrosine recombinase, which acts by catalyzing the cutting and rejoining of the recombining DNA molecules.</text>
</comment>
<dbReference type="PANTHER" id="PTHR30349:SF64">
    <property type="entry name" value="PROPHAGE INTEGRASE INTD-RELATED"/>
    <property type="match status" value="1"/>
</dbReference>
<dbReference type="STRING" id="1871336.BBG48_05095"/>
<dbReference type="RefSeq" id="WP_068913983.1">
    <property type="nucleotide sequence ID" value="NZ_MBEW02000022.1"/>
</dbReference>
<dbReference type="Pfam" id="PF14659">
    <property type="entry name" value="Phage_int_SAM_3"/>
    <property type="match status" value="1"/>
</dbReference>
<dbReference type="PROSITE" id="PS51898">
    <property type="entry name" value="TYR_RECOMBINASE"/>
    <property type="match status" value="1"/>
</dbReference>
<dbReference type="InterPro" id="IPR013762">
    <property type="entry name" value="Integrase-like_cat_sf"/>
</dbReference>
<dbReference type="InterPro" id="IPR011010">
    <property type="entry name" value="DNA_brk_join_enz"/>
</dbReference>
<dbReference type="InterPro" id="IPR004107">
    <property type="entry name" value="Integrase_SAM-like_N"/>
</dbReference>
<keyword evidence="4" id="KW-0238">DNA-binding</keyword>
<protein>
    <submittedName>
        <fullName evidence="7">Site-specific integrase</fullName>
    </submittedName>
</protein>
<evidence type="ECO:0000313" key="7">
    <source>
        <dbReference type="EMBL" id="RDY20746.1"/>
    </source>
</evidence>
<dbReference type="GO" id="GO:0003677">
    <property type="term" value="F:DNA binding"/>
    <property type="evidence" value="ECO:0007669"/>
    <property type="project" value="UniProtKB-KW"/>
</dbReference>
<dbReference type="Gene3D" id="1.10.443.10">
    <property type="entry name" value="Intergrase catalytic core"/>
    <property type="match status" value="1"/>
</dbReference>
<evidence type="ECO:0000256" key="5">
    <source>
        <dbReference type="ARBA" id="ARBA00023172"/>
    </source>
</evidence>
<dbReference type="InterPro" id="IPR028259">
    <property type="entry name" value="AP2-like_int_N"/>
</dbReference>
<dbReference type="InterPro" id="IPR002104">
    <property type="entry name" value="Integrase_catalytic"/>
</dbReference>
<sequence>MNITYREKDGSIQAIISYKQTGKWKQKSKQGFKTKKQAKQWAEKQQYSIMEDKQNGIETNEMTISQALEIYLNYKKNIVKYSSYEIIKTRLKILEPIQNIEVSKIKPIQITNLIQSMQETGHYYKNEIQTIKTYFEFCKKELKIIKENPVNIPRTNKKRQDKRIKYIDTELYQTILSNIQNKKEKLLIKMMYNTGMRKSELLGLKYDDIKDSIITVTRQKYNGTITTLKTQNGYRQIPIPQNLYNEIKQIKIKNIDGFIFDTTTAKKTEYKLKKYNTSFHCFRHTYATNLVAKNINLKVASEILGDKFETFVNTYVQTSKIEQEKAYKKIINE</sequence>
<gene>
    <name evidence="7" type="ORF">BBG48_008665</name>
</gene>
<accession>A0A371IJV1</accession>
<dbReference type="CDD" id="cd01189">
    <property type="entry name" value="INT_ICEBs1_C_like"/>
    <property type="match status" value="1"/>
</dbReference>
<evidence type="ECO:0000313" key="8">
    <source>
        <dbReference type="Proteomes" id="UP000093352"/>
    </source>
</evidence>
<evidence type="ECO:0000256" key="3">
    <source>
        <dbReference type="ARBA" id="ARBA00022908"/>
    </source>
</evidence>
<feature type="domain" description="Tyr recombinase" evidence="6">
    <location>
        <begin position="162"/>
        <end position="328"/>
    </location>
</feature>
<evidence type="ECO:0000259" key="6">
    <source>
        <dbReference type="PROSITE" id="PS51898"/>
    </source>
</evidence>
<dbReference type="InterPro" id="IPR010998">
    <property type="entry name" value="Integrase_recombinase_N"/>
</dbReference>